<dbReference type="Gene3D" id="3.40.50.1000">
    <property type="entry name" value="HAD superfamily/HAD-like"/>
    <property type="match status" value="1"/>
</dbReference>
<dbReference type="PANTHER" id="PTHR47478:SF1">
    <property type="entry name" value="PYRIMIDINE 5'-NUCLEOTIDASE YJJG"/>
    <property type="match status" value="1"/>
</dbReference>
<dbReference type="InterPro" id="IPR011951">
    <property type="entry name" value="HAD-SF_hydro_IA_YjjG/PynA"/>
</dbReference>
<evidence type="ECO:0000313" key="1">
    <source>
        <dbReference type="EMBL" id="MCQ4839797.1"/>
    </source>
</evidence>
<comment type="caution">
    <text evidence="1">The sequence shown here is derived from an EMBL/GenBank/DDBJ whole genome shotgun (WGS) entry which is preliminary data.</text>
</comment>
<keyword evidence="2" id="KW-1185">Reference proteome</keyword>
<protein>
    <submittedName>
        <fullName evidence="1">YjjG family noncanonical pyrimidine nucleotidase</fullName>
    </submittedName>
</protein>
<dbReference type="NCBIfam" id="TIGR02254">
    <property type="entry name" value="YjjG_YfnB"/>
    <property type="match status" value="1"/>
</dbReference>
<organism evidence="1 2">
    <name type="scientific">Neglectibacter timonensis</name>
    <dbReference type="NCBI Taxonomy" id="1776382"/>
    <lineage>
        <taxon>Bacteria</taxon>
        <taxon>Bacillati</taxon>
        <taxon>Bacillota</taxon>
        <taxon>Clostridia</taxon>
        <taxon>Eubacteriales</taxon>
        <taxon>Oscillospiraceae</taxon>
        <taxon>Neglectibacter</taxon>
    </lineage>
</organism>
<dbReference type="Proteomes" id="UP001524473">
    <property type="component" value="Unassembled WGS sequence"/>
</dbReference>
<dbReference type="SUPFAM" id="SSF56784">
    <property type="entry name" value="HAD-like"/>
    <property type="match status" value="1"/>
</dbReference>
<dbReference type="InterPro" id="IPR052550">
    <property type="entry name" value="Pyrimidine_5'-ntase_YjjG"/>
</dbReference>
<gene>
    <name evidence="1" type="ORF">NE695_07710</name>
</gene>
<accession>A0ABT1RYN9</accession>
<dbReference type="InterPro" id="IPR023214">
    <property type="entry name" value="HAD_sf"/>
</dbReference>
<dbReference type="SFLD" id="SFLDG01129">
    <property type="entry name" value="C1.5:_HAD__Beta-PGM__Phosphata"/>
    <property type="match status" value="1"/>
</dbReference>
<evidence type="ECO:0000313" key="2">
    <source>
        <dbReference type="Proteomes" id="UP001524473"/>
    </source>
</evidence>
<dbReference type="SFLD" id="SFLDS00003">
    <property type="entry name" value="Haloacid_Dehalogenase"/>
    <property type="match status" value="1"/>
</dbReference>
<dbReference type="RefSeq" id="WP_066862845.1">
    <property type="nucleotide sequence ID" value="NZ_CABKVV010000013.1"/>
</dbReference>
<dbReference type="PRINTS" id="PR00413">
    <property type="entry name" value="HADHALOGNASE"/>
</dbReference>
<dbReference type="CDD" id="cd04305">
    <property type="entry name" value="HAD_Neu5Ac-Pase_like"/>
    <property type="match status" value="1"/>
</dbReference>
<dbReference type="PANTHER" id="PTHR47478">
    <property type="match status" value="1"/>
</dbReference>
<dbReference type="Pfam" id="PF00702">
    <property type="entry name" value="Hydrolase"/>
    <property type="match status" value="1"/>
</dbReference>
<name>A0ABT1RYN9_9FIRM</name>
<reference evidence="1 2" key="1">
    <citation type="submission" date="2022-06" db="EMBL/GenBank/DDBJ databases">
        <title>Isolation of gut microbiota from human fecal samples.</title>
        <authorList>
            <person name="Pamer E.G."/>
            <person name="Barat B."/>
            <person name="Waligurski E."/>
            <person name="Medina S."/>
            <person name="Paddock L."/>
            <person name="Mostad J."/>
        </authorList>
    </citation>
    <scope>NUCLEOTIDE SEQUENCE [LARGE SCALE GENOMIC DNA]</scope>
    <source>
        <strain evidence="1 2">DFI.9.73</strain>
    </source>
</reference>
<dbReference type="InterPro" id="IPR036412">
    <property type="entry name" value="HAD-like_sf"/>
</dbReference>
<proteinExistence type="predicted"/>
<sequence>MKRYQFLLFDADGTLLDFETACAHAFQRTYFAQGLDLQKPYSAQLLESYRKNNENWWGKLERGECTRPQLYLGRFADFLQENGLSGDPQALHEAYFPLLGEGGDLLPGAEELVKRLKAAGYFLYLITNGKASTQRTRLERSGLQPYFEDCFISEDTGFAKPDIRFFDYVFSRIPGFSAKRGLVIGDSLSSDIQGAANAGLDSIWYAPSVAENKNKVPYTLLARSYEEILRFLCNE</sequence>
<dbReference type="EMBL" id="JANFZH010000014">
    <property type="protein sequence ID" value="MCQ4839797.1"/>
    <property type="molecule type" value="Genomic_DNA"/>
</dbReference>
<dbReference type="InterPro" id="IPR006439">
    <property type="entry name" value="HAD-SF_hydro_IA"/>
</dbReference>
<dbReference type="NCBIfam" id="TIGR01549">
    <property type="entry name" value="HAD-SF-IA-v1"/>
    <property type="match status" value="1"/>
</dbReference>
<dbReference type="Gene3D" id="1.10.150.240">
    <property type="entry name" value="Putative phosphatase, domain 2"/>
    <property type="match status" value="1"/>
</dbReference>
<dbReference type="GeneID" id="90532036"/>
<dbReference type="InterPro" id="IPR023198">
    <property type="entry name" value="PGP-like_dom2"/>
</dbReference>